<proteinExistence type="predicted"/>
<dbReference type="OrthoDB" id="2554267at2"/>
<keyword evidence="2" id="KW-1185">Reference proteome</keyword>
<dbReference type="AlphaFoldDB" id="A0A098M4T3"/>
<gene>
    <name evidence="1" type="ORF">PWYN_23465</name>
</gene>
<reference evidence="1 2" key="1">
    <citation type="submission" date="2014-08" db="EMBL/GenBank/DDBJ databases">
        <authorList>
            <person name="den Bakker H.C."/>
        </authorList>
    </citation>
    <scope>NUCLEOTIDE SEQUENCE [LARGE SCALE GENOMIC DNA]</scope>
    <source>
        <strain evidence="1 2">DSM 18334</strain>
    </source>
</reference>
<evidence type="ECO:0000313" key="1">
    <source>
        <dbReference type="EMBL" id="KGE17560.1"/>
    </source>
</evidence>
<organism evidence="1 2">
    <name type="scientific">Paenibacillus wynnii</name>
    <dbReference type="NCBI Taxonomy" id="268407"/>
    <lineage>
        <taxon>Bacteria</taxon>
        <taxon>Bacillati</taxon>
        <taxon>Bacillota</taxon>
        <taxon>Bacilli</taxon>
        <taxon>Bacillales</taxon>
        <taxon>Paenibacillaceae</taxon>
        <taxon>Paenibacillus</taxon>
    </lineage>
</organism>
<reference evidence="1 2" key="2">
    <citation type="submission" date="2014-10" db="EMBL/GenBank/DDBJ databases">
        <title>Comparative genomics of the Paenibacillus odorifer group.</title>
        <authorList>
            <person name="Tsai Y.-C."/>
            <person name="Martin N."/>
            <person name="Korlach J."/>
            <person name="Wiedmann M."/>
        </authorList>
    </citation>
    <scope>NUCLEOTIDE SEQUENCE [LARGE SCALE GENOMIC DNA]</scope>
    <source>
        <strain evidence="1 2">DSM 18334</strain>
    </source>
</reference>
<dbReference type="eggNOG" id="COG3299">
    <property type="taxonomic scope" value="Bacteria"/>
</dbReference>
<comment type="caution">
    <text evidence="1">The sequence shown here is derived from an EMBL/GenBank/DDBJ whole genome shotgun (WGS) entry which is preliminary data.</text>
</comment>
<sequence>MTIKLSDLPALPNMPILQETPEDIYRRWVNRAIALAVERGLPPPPMDEGEYFYDLWYPLAIEIAEQQALWTYGFLQGFPIWADAEYLDGHGWAAGVTRREGEDDDTLRLRMLERAVTEVGSGRRKDYETWAKDMEGVGSAIAREKERNENSIDLYLTDLAGQPITEEFAETVKSWMWEEWRIAGHDLEVHPAPVFVVVVETQLITVDGSDLVEMTAIIQERIMEYVSERTKLAYNYVGSLLLVAGVEDYENYTLNGMEEDVEMTPSSIPRVEVVLL</sequence>
<dbReference type="STRING" id="268407.PWYN_23465"/>
<accession>A0A098M4T3</accession>
<protein>
    <submittedName>
        <fullName evidence="1">Uncharacterized protein</fullName>
    </submittedName>
</protein>
<evidence type="ECO:0000313" key="2">
    <source>
        <dbReference type="Proteomes" id="UP000029734"/>
    </source>
</evidence>
<dbReference type="RefSeq" id="WP_036656554.1">
    <property type="nucleotide sequence ID" value="NZ_JQCR01000003.1"/>
</dbReference>
<dbReference type="Proteomes" id="UP000029734">
    <property type="component" value="Unassembled WGS sequence"/>
</dbReference>
<dbReference type="EMBL" id="JQCR01000003">
    <property type="protein sequence ID" value="KGE17560.1"/>
    <property type="molecule type" value="Genomic_DNA"/>
</dbReference>
<name>A0A098M4T3_9BACL</name>